<dbReference type="Proteomes" id="UP001205105">
    <property type="component" value="Unassembled WGS sequence"/>
</dbReference>
<sequence>MQRPGTALAVLGVLLACHAALSAAQLPPPAWLRGPTFRGKGEWKDFSIQQNQENSAVVKAADRKGVQYDFLMYGDSITQIIKRTGLKDYFNTQFSPAAGWAAYPLGVSGNDVEDLAWRLFSGSERPARAPKAVALLIGVNNLQAKQKMTTLVNRLEYTILYLQSIWPNTKIVLMALLPNSRVSVTAANREYQKLAVRRGVSYLACGQDINPNDTAQLYDGLHPSKATIDRLLKCMAPTVKRLVGKP</sequence>
<dbReference type="PROSITE" id="PS51257">
    <property type="entry name" value="PROKAR_LIPOPROTEIN"/>
    <property type="match status" value="1"/>
</dbReference>
<feature type="chain" id="PRO_5041932208" description="SGNH hydrolase-type esterase domain-containing protein" evidence="1">
    <location>
        <begin position="25"/>
        <end position="246"/>
    </location>
</feature>
<dbReference type="SUPFAM" id="SSF52266">
    <property type="entry name" value="SGNH hydrolase"/>
    <property type="match status" value="1"/>
</dbReference>
<dbReference type="Pfam" id="PF13472">
    <property type="entry name" value="Lipase_GDSL_2"/>
    <property type="match status" value="1"/>
</dbReference>
<evidence type="ECO:0000313" key="3">
    <source>
        <dbReference type="EMBL" id="KAI7839375.1"/>
    </source>
</evidence>
<organism evidence="3 4">
    <name type="scientific">Chlorella ohadii</name>
    <dbReference type="NCBI Taxonomy" id="2649997"/>
    <lineage>
        <taxon>Eukaryota</taxon>
        <taxon>Viridiplantae</taxon>
        <taxon>Chlorophyta</taxon>
        <taxon>core chlorophytes</taxon>
        <taxon>Trebouxiophyceae</taxon>
        <taxon>Chlorellales</taxon>
        <taxon>Chlorellaceae</taxon>
        <taxon>Chlorella clade</taxon>
        <taxon>Chlorella</taxon>
    </lineage>
</organism>
<dbReference type="InterPro" id="IPR036514">
    <property type="entry name" value="SGNH_hydro_sf"/>
</dbReference>
<gene>
    <name evidence="3" type="ORF">COHA_006900</name>
</gene>
<comment type="caution">
    <text evidence="3">The sequence shown here is derived from an EMBL/GenBank/DDBJ whole genome shotgun (WGS) entry which is preliminary data.</text>
</comment>
<dbReference type="Gene3D" id="3.40.50.1110">
    <property type="entry name" value="SGNH hydrolase"/>
    <property type="match status" value="1"/>
</dbReference>
<keyword evidence="4" id="KW-1185">Reference proteome</keyword>
<dbReference type="InterPro" id="IPR013830">
    <property type="entry name" value="SGNH_hydro"/>
</dbReference>
<feature type="signal peptide" evidence="1">
    <location>
        <begin position="1"/>
        <end position="24"/>
    </location>
</feature>
<protein>
    <recommendedName>
        <fullName evidence="2">SGNH hydrolase-type esterase domain-containing protein</fullName>
    </recommendedName>
</protein>
<evidence type="ECO:0000313" key="4">
    <source>
        <dbReference type="Proteomes" id="UP001205105"/>
    </source>
</evidence>
<name>A0AAD5H3Z6_9CHLO</name>
<dbReference type="EMBL" id="JADXDR010000102">
    <property type="protein sequence ID" value="KAI7839375.1"/>
    <property type="molecule type" value="Genomic_DNA"/>
</dbReference>
<feature type="domain" description="SGNH hydrolase-type esterase" evidence="2">
    <location>
        <begin position="73"/>
        <end position="226"/>
    </location>
</feature>
<evidence type="ECO:0000256" key="1">
    <source>
        <dbReference type="SAM" id="SignalP"/>
    </source>
</evidence>
<dbReference type="InterPro" id="IPR051532">
    <property type="entry name" value="Ester_Hydrolysis_Enzymes"/>
</dbReference>
<reference evidence="3" key="1">
    <citation type="submission" date="2020-11" db="EMBL/GenBank/DDBJ databases">
        <title>Chlorella ohadii genome sequencing and assembly.</title>
        <authorList>
            <person name="Murik O."/>
            <person name="Treves H."/>
            <person name="Kedem I."/>
            <person name="Shotland Y."/>
            <person name="Kaplan A."/>
        </authorList>
    </citation>
    <scope>NUCLEOTIDE SEQUENCE</scope>
    <source>
        <strain evidence="3">1</strain>
    </source>
</reference>
<dbReference type="AlphaFoldDB" id="A0AAD5H3Z6"/>
<keyword evidence="1" id="KW-0732">Signal</keyword>
<proteinExistence type="predicted"/>
<accession>A0AAD5H3Z6</accession>
<evidence type="ECO:0000259" key="2">
    <source>
        <dbReference type="Pfam" id="PF13472"/>
    </source>
</evidence>
<dbReference type="PANTHER" id="PTHR30383">
    <property type="entry name" value="THIOESTERASE 1/PROTEASE 1/LYSOPHOSPHOLIPASE L1"/>
    <property type="match status" value="1"/>
</dbReference>